<proteinExistence type="inferred from homology"/>
<evidence type="ECO:0000256" key="4">
    <source>
        <dbReference type="ARBA" id="ARBA00022692"/>
    </source>
</evidence>
<keyword evidence="4 10" id="KW-0812">Transmembrane</keyword>
<evidence type="ECO:0000256" key="3">
    <source>
        <dbReference type="ARBA" id="ARBA00022448"/>
    </source>
</evidence>
<evidence type="ECO:0000313" key="11">
    <source>
        <dbReference type="EMBL" id="GFH17249.1"/>
    </source>
</evidence>
<organism evidence="11 12">
    <name type="scientific">Haematococcus lacustris</name>
    <name type="common">Green alga</name>
    <name type="synonym">Haematococcus pluvialis</name>
    <dbReference type="NCBI Taxonomy" id="44745"/>
    <lineage>
        <taxon>Eukaryota</taxon>
        <taxon>Viridiplantae</taxon>
        <taxon>Chlorophyta</taxon>
        <taxon>core chlorophytes</taxon>
        <taxon>Chlorophyceae</taxon>
        <taxon>CS clade</taxon>
        <taxon>Chlamydomonadales</taxon>
        <taxon>Haematococcaceae</taxon>
        <taxon>Haematococcus</taxon>
    </lineage>
</organism>
<evidence type="ECO:0000256" key="6">
    <source>
        <dbReference type="ARBA" id="ARBA00022989"/>
    </source>
</evidence>
<protein>
    <submittedName>
        <fullName evidence="11">Protein SYS1</fullName>
    </submittedName>
</protein>
<dbReference type="InterPro" id="IPR019185">
    <property type="entry name" value="Integral_membrane_SYS1-rel"/>
</dbReference>
<reference evidence="11 12" key="1">
    <citation type="submission" date="2020-02" db="EMBL/GenBank/DDBJ databases">
        <title>Draft genome sequence of Haematococcus lacustris strain NIES-144.</title>
        <authorList>
            <person name="Morimoto D."/>
            <person name="Nakagawa S."/>
            <person name="Yoshida T."/>
            <person name="Sawayama S."/>
        </authorList>
    </citation>
    <scope>NUCLEOTIDE SEQUENCE [LARGE SCALE GENOMIC DNA]</scope>
    <source>
        <strain evidence="11 12">NIES-144</strain>
    </source>
</reference>
<dbReference type="GO" id="GO:0005829">
    <property type="term" value="C:cytosol"/>
    <property type="evidence" value="ECO:0007669"/>
    <property type="project" value="GOC"/>
</dbReference>
<keyword evidence="6 10" id="KW-1133">Transmembrane helix</keyword>
<name>A0A699ZD73_HAELA</name>
<feature type="non-terminal residue" evidence="11">
    <location>
        <position position="1"/>
    </location>
</feature>
<accession>A0A699ZD73</accession>
<evidence type="ECO:0000256" key="5">
    <source>
        <dbReference type="ARBA" id="ARBA00022927"/>
    </source>
</evidence>
<sequence length="123" mass="12800">MLYGAAVERAKKCLDFASTAYFLHLVACWGYEGFPLSLAWWTVNALGLLITSLLGEWLCVRREMQEIPLGSLRGRNPAASPSAATGAGGSAGLQISSLGASSAAASMGRAHSGTRLLGADNEV</sequence>
<evidence type="ECO:0000256" key="9">
    <source>
        <dbReference type="SAM" id="MobiDB-lite"/>
    </source>
</evidence>
<comment type="similarity">
    <text evidence="2">Belongs to the SYS1 family.</text>
</comment>
<keyword evidence="5" id="KW-0653">Protein transport</keyword>
<dbReference type="GO" id="GO:0034067">
    <property type="term" value="P:protein localization to Golgi apparatus"/>
    <property type="evidence" value="ECO:0007669"/>
    <property type="project" value="TreeGrafter"/>
</dbReference>
<evidence type="ECO:0000256" key="10">
    <source>
        <dbReference type="SAM" id="Phobius"/>
    </source>
</evidence>
<evidence type="ECO:0000256" key="2">
    <source>
        <dbReference type="ARBA" id="ARBA00008160"/>
    </source>
</evidence>
<evidence type="ECO:0000256" key="1">
    <source>
        <dbReference type="ARBA" id="ARBA00004653"/>
    </source>
</evidence>
<dbReference type="AlphaFoldDB" id="A0A699ZD73"/>
<evidence type="ECO:0000256" key="7">
    <source>
        <dbReference type="ARBA" id="ARBA00023034"/>
    </source>
</evidence>
<comment type="subcellular location">
    <subcellularLocation>
        <location evidence="1">Golgi apparatus membrane</location>
        <topology evidence="1">Multi-pass membrane protein</topology>
    </subcellularLocation>
</comment>
<dbReference type="GO" id="GO:0000139">
    <property type="term" value="C:Golgi membrane"/>
    <property type="evidence" value="ECO:0007669"/>
    <property type="project" value="UniProtKB-SubCell"/>
</dbReference>
<dbReference type="GO" id="GO:0005802">
    <property type="term" value="C:trans-Golgi network"/>
    <property type="evidence" value="ECO:0007669"/>
    <property type="project" value="TreeGrafter"/>
</dbReference>
<dbReference type="Pfam" id="PF09801">
    <property type="entry name" value="SYS1"/>
    <property type="match status" value="1"/>
</dbReference>
<dbReference type="Proteomes" id="UP000485058">
    <property type="component" value="Unassembled WGS sequence"/>
</dbReference>
<feature type="transmembrane region" description="Helical" evidence="10">
    <location>
        <begin position="12"/>
        <end position="32"/>
    </location>
</feature>
<keyword evidence="12" id="KW-1185">Reference proteome</keyword>
<dbReference type="GO" id="GO:0006895">
    <property type="term" value="P:Golgi to endosome transport"/>
    <property type="evidence" value="ECO:0007669"/>
    <property type="project" value="TreeGrafter"/>
</dbReference>
<gene>
    <name evidence="11" type="ORF">HaLaN_13840</name>
</gene>
<feature type="region of interest" description="Disordered" evidence="9">
    <location>
        <begin position="71"/>
        <end position="91"/>
    </location>
</feature>
<dbReference type="PANTHER" id="PTHR12952">
    <property type="entry name" value="SYS1"/>
    <property type="match status" value="1"/>
</dbReference>
<evidence type="ECO:0000256" key="8">
    <source>
        <dbReference type="ARBA" id="ARBA00023136"/>
    </source>
</evidence>
<dbReference type="PANTHER" id="PTHR12952:SF0">
    <property type="entry name" value="PROTEIN SYS1 HOMOLOG"/>
    <property type="match status" value="1"/>
</dbReference>
<keyword evidence="3" id="KW-0813">Transport</keyword>
<comment type="caution">
    <text evidence="11">The sequence shown here is derived from an EMBL/GenBank/DDBJ whole genome shotgun (WGS) entry which is preliminary data.</text>
</comment>
<keyword evidence="8 10" id="KW-0472">Membrane</keyword>
<evidence type="ECO:0000313" key="12">
    <source>
        <dbReference type="Proteomes" id="UP000485058"/>
    </source>
</evidence>
<dbReference type="EMBL" id="BLLF01001118">
    <property type="protein sequence ID" value="GFH17249.1"/>
    <property type="molecule type" value="Genomic_DNA"/>
</dbReference>
<keyword evidence="7" id="KW-0333">Golgi apparatus</keyword>
<dbReference type="GO" id="GO:0043001">
    <property type="term" value="P:Golgi to plasma membrane protein transport"/>
    <property type="evidence" value="ECO:0007669"/>
    <property type="project" value="TreeGrafter"/>
</dbReference>